<evidence type="ECO:0000256" key="4">
    <source>
        <dbReference type="ARBA" id="ARBA00022771"/>
    </source>
</evidence>
<keyword evidence="9" id="KW-1185">Reference proteome</keyword>
<keyword evidence="5" id="KW-0862">Zinc</keyword>
<keyword evidence="6" id="KW-0391">Immunity</keyword>
<comment type="caution">
    <text evidence="8">The sequence shown here is derived from an EMBL/GenBank/DDBJ whole genome shotgun (WGS) entry which is preliminary data.</text>
</comment>
<proteinExistence type="predicted"/>
<gene>
    <name evidence="8" type="ORF">NQ318_023276</name>
</gene>
<feature type="domain" description="RZ-type" evidence="7">
    <location>
        <begin position="581"/>
        <end position="652"/>
    </location>
</feature>
<accession>A0AAV8Y3N7</accession>
<dbReference type="GO" id="GO:0008270">
    <property type="term" value="F:zinc ion binding"/>
    <property type="evidence" value="ECO:0007669"/>
    <property type="project" value="UniProtKB-KW"/>
</dbReference>
<evidence type="ECO:0000256" key="3">
    <source>
        <dbReference type="ARBA" id="ARBA00022723"/>
    </source>
</evidence>
<dbReference type="GO" id="GO:0002376">
    <property type="term" value="P:immune system process"/>
    <property type="evidence" value="ECO:0007669"/>
    <property type="project" value="UniProtKB-KW"/>
</dbReference>
<protein>
    <recommendedName>
        <fullName evidence="7">RZ-type domain-containing protein</fullName>
    </recommendedName>
</protein>
<evidence type="ECO:0000259" key="7">
    <source>
        <dbReference type="PROSITE" id="PS51981"/>
    </source>
</evidence>
<keyword evidence="2" id="KW-0963">Cytoplasm</keyword>
<evidence type="ECO:0000313" key="9">
    <source>
        <dbReference type="Proteomes" id="UP001162162"/>
    </source>
</evidence>
<sequence length="666" mass="76268">MNNRKCSYYECQKACVKSRYGCTSQKEPHICQRRCFEECEPCIVDVKKKRTLCPHVYEVPCNSNVDEKICKKPCTTLLPCNHFCKKKCFETCEPCYIRVEKIIPACGHKTKLSCFKTPERKHCNKQCNRTLPCGHGCTNKCSQPCTAKCLRMKDCDLMSPCGHNVKKISCYENCNNYDSILLKYCTAPCGVKLKCDHICKGTCGACFQGRIHQRCGEKCGVYLVCNHECPIPCREACKPCEKNCTYRCDHSVCKKKCGEICVKCAEQCPRKCVHQTCKNDPVRNPAQNRCNAAIPVLDFVMIGAQENVEFVTKIKYMKYFFGTEDDEDARFVELQDCKHILESTGMENWLNQGDEIQMKVCPKCKASIVNTQRYSNYVKRAIININNIKQRLIGSHEQNEERRERLLEQVALIQEKSNKLHGMTNLCNSIKKIEGRLQSSKQVSLKSGKSNRVKQPIDGLVLQALTSKIQLLWYLLDVCCTPENIFMSPEMKAQITFILDTLVRDEDQITVQEIEDIELEINRLKRIVEIHPRLLPKYATDTDNKIKEEIMQLLFGYKRYTTVIDKELKRMVKQLPTRILVRDEERREIVKALGLAKGRWYKCPNGHPYVITECGGAMQVATCPECGERIGGSNHRVLPTNQFAPEIDGAQRPLWGSAANMAFLNL</sequence>
<evidence type="ECO:0000313" key="8">
    <source>
        <dbReference type="EMBL" id="KAJ8946028.1"/>
    </source>
</evidence>
<dbReference type="Proteomes" id="UP001162162">
    <property type="component" value="Unassembled WGS sequence"/>
</dbReference>
<evidence type="ECO:0000256" key="2">
    <source>
        <dbReference type="ARBA" id="ARBA00022490"/>
    </source>
</evidence>
<comment type="subcellular location">
    <subcellularLocation>
        <location evidence="1">Cytoplasm</location>
    </subcellularLocation>
</comment>
<dbReference type="Pfam" id="PF20173">
    <property type="entry name" value="ZnF_RZ-type"/>
    <property type="match status" value="1"/>
</dbReference>
<dbReference type="PROSITE" id="PS51981">
    <property type="entry name" value="ZF_RZ"/>
    <property type="match status" value="1"/>
</dbReference>
<name>A0AAV8Y3N7_9CUCU</name>
<evidence type="ECO:0000256" key="5">
    <source>
        <dbReference type="ARBA" id="ARBA00022833"/>
    </source>
</evidence>
<dbReference type="InterPro" id="IPR046439">
    <property type="entry name" value="ZF_RZ_dom"/>
</dbReference>
<dbReference type="AlphaFoldDB" id="A0AAV8Y3N7"/>
<dbReference type="EMBL" id="JAPWTK010000200">
    <property type="protein sequence ID" value="KAJ8946028.1"/>
    <property type="molecule type" value="Genomic_DNA"/>
</dbReference>
<evidence type="ECO:0000256" key="6">
    <source>
        <dbReference type="ARBA" id="ARBA00022859"/>
    </source>
</evidence>
<reference evidence="8" key="1">
    <citation type="journal article" date="2023" name="Insect Mol. Biol.">
        <title>Genome sequencing provides insights into the evolution of gene families encoding plant cell wall-degrading enzymes in longhorned beetles.</title>
        <authorList>
            <person name="Shin N.R."/>
            <person name="Okamura Y."/>
            <person name="Kirsch R."/>
            <person name="Pauchet Y."/>
        </authorList>
    </citation>
    <scope>NUCLEOTIDE SEQUENCE</scope>
    <source>
        <strain evidence="8">AMC_N1</strain>
    </source>
</reference>
<keyword evidence="3" id="KW-0479">Metal-binding</keyword>
<keyword evidence="4" id="KW-0863">Zinc-finger</keyword>
<evidence type="ECO:0000256" key="1">
    <source>
        <dbReference type="ARBA" id="ARBA00004496"/>
    </source>
</evidence>
<dbReference type="GO" id="GO:0005737">
    <property type="term" value="C:cytoplasm"/>
    <property type="evidence" value="ECO:0007669"/>
    <property type="project" value="UniProtKB-SubCell"/>
</dbReference>
<organism evidence="8 9">
    <name type="scientific">Aromia moschata</name>
    <dbReference type="NCBI Taxonomy" id="1265417"/>
    <lineage>
        <taxon>Eukaryota</taxon>
        <taxon>Metazoa</taxon>
        <taxon>Ecdysozoa</taxon>
        <taxon>Arthropoda</taxon>
        <taxon>Hexapoda</taxon>
        <taxon>Insecta</taxon>
        <taxon>Pterygota</taxon>
        <taxon>Neoptera</taxon>
        <taxon>Endopterygota</taxon>
        <taxon>Coleoptera</taxon>
        <taxon>Polyphaga</taxon>
        <taxon>Cucujiformia</taxon>
        <taxon>Chrysomeloidea</taxon>
        <taxon>Cerambycidae</taxon>
        <taxon>Cerambycinae</taxon>
        <taxon>Callichromatini</taxon>
        <taxon>Aromia</taxon>
    </lineage>
</organism>